<proteinExistence type="predicted"/>
<evidence type="ECO:0000313" key="2">
    <source>
        <dbReference type="EMBL" id="KAD2393785.1"/>
    </source>
</evidence>
<dbReference type="OrthoDB" id="76949at2759"/>
<keyword evidence="3" id="KW-1185">Reference proteome</keyword>
<reference evidence="2 3" key="1">
    <citation type="submission" date="2019-05" db="EMBL/GenBank/DDBJ databases">
        <title>Mikania micrantha, genome provides insights into the molecular mechanism of rapid growth.</title>
        <authorList>
            <person name="Liu B."/>
        </authorList>
    </citation>
    <scope>NUCLEOTIDE SEQUENCE [LARGE SCALE GENOMIC DNA]</scope>
    <source>
        <strain evidence="2">NLD-2019</strain>
        <tissue evidence="2">Leaf</tissue>
    </source>
</reference>
<feature type="region of interest" description="Disordered" evidence="1">
    <location>
        <begin position="101"/>
        <end position="151"/>
    </location>
</feature>
<accession>A0A5N6LNN5</accession>
<evidence type="ECO:0000313" key="3">
    <source>
        <dbReference type="Proteomes" id="UP000326396"/>
    </source>
</evidence>
<feature type="compositionally biased region" description="Basic and acidic residues" evidence="1">
    <location>
        <begin position="120"/>
        <end position="151"/>
    </location>
</feature>
<dbReference type="Proteomes" id="UP000326396">
    <property type="component" value="Linkage Group LG9"/>
</dbReference>
<gene>
    <name evidence="2" type="ORF">E3N88_40762</name>
</gene>
<dbReference type="AlphaFoldDB" id="A0A5N6LNN5"/>
<feature type="compositionally biased region" description="Polar residues" evidence="1">
    <location>
        <begin position="101"/>
        <end position="114"/>
    </location>
</feature>
<comment type="caution">
    <text evidence="2">The sequence shown here is derived from an EMBL/GenBank/DDBJ whole genome shotgun (WGS) entry which is preliminary data.</text>
</comment>
<organism evidence="2 3">
    <name type="scientific">Mikania micrantha</name>
    <name type="common">bitter vine</name>
    <dbReference type="NCBI Taxonomy" id="192012"/>
    <lineage>
        <taxon>Eukaryota</taxon>
        <taxon>Viridiplantae</taxon>
        <taxon>Streptophyta</taxon>
        <taxon>Embryophyta</taxon>
        <taxon>Tracheophyta</taxon>
        <taxon>Spermatophyta</taxon>
        <taxon>Magnoliopsida</taxon>
        <taxon>eudicotyledons</taxon>
        <taxon>Gunneridae</taxon>
        <taxon>Pentapetalae</taxon>
        <taxon>asterids</taxon>
        <taxon>campanulids</taxon>
        <taxon>Asterales</taxon>
        <taxon>Asteraceae</taxon>
        <taxon>Asteroideae</taxon>
        <taxon>Heliantheae alliance</taxon>
        <taxon>Eupatorieae</taxon>
        <taxon>Mikania</taxon>
    </lineage>
</organism>
<dbReference type="EMBL" id="SZYD01000019">
    <property type="protein sequence ID" value="KAD2393785.1"/>
    <property type="molecule type" value="Genomic_DNA"/>
</dbReference>
<sequence length="309" mass="35114">MTTQTSRSQVTITLGRSGQVVQRAGAVLDNQPIPAVGIKRSVRDRLGLGGGGGGSDNKRFFCFPFTYLHLSKDDLRFKIRKQTQKNNQQNMMDLRDMLSRSACSSTNNPITSHSLHGRQRVPEARDSLRHMPDLTRERESRPAPTDDRPRRLMYRDDRQRIAEPMDSRQCMPEPHEVRNRRPRVTERPIGSMTGQYSSMRTSEGQPRMGFLGNSYSPWTLDHIRRKSPDRVLNTLRGLSQHRRQAFEDSRSVAHGNRDNSEISRIVAPTFLKKQPLSIGTVKSGGSGAYYCGRIFAFIGIRKVSDFIQS</sequence>
<name>A0A5N6LNN5_9ASTR</name>
<protein>
    <submittedName>
        <fullName evidence="2">Uncharacterized protein</fullName>
    </submittedName>
</protein>
<evidence type="ECO:0000256" key="1">
    <source>
        <dbReference type="SAM" id="MobiDB-lite"/>
    </source>
</evidence>